<feature type="region of interest" description="Disordered" evidence="1">
    <location>
        <begin position="20"/>
        <end position="104"/>
    </location>
</feature>
<dbReference type="AlphaFoldDB" id="A0A395GP75"/>
<evidence type="ECO:0000256" key="1">
    <source>
        <dbReference type="SAM" id="MobiDB-lite"/>
    </source>
</evidence>
<evidence type="ECO:0000259" key="2">
    <source>
        <dbReference type="PROSITE" id="PS00036"/>
    </source>
</evidence>
<name>A0A395GP75_9EURO</name>
<dbReference type="Proteomes" id="UP000249402">
    <property type="component" value="Unassembled WGS sequence"/>
</dbReference>
<dbReference type="EMBL" id="KZ824470">
    <property type="protein sequence ID" value="RAK96758.1"/>
    <property type="molecule type" value="Genomic_DNA"/>
</dbReference>
<dbReference type="VEuPathDB" id="FungiDB:BO80DRAFT_215723"/>
<dbReference type="GO" id="GO:0003700">
    <property type="term" value="F:DNA-binding transcription factor activity"/>
    <property type="evidence" value="ECO:0007669"/>
    <property type="project" value="InterPro"/>
</dbReference>
<evidence type="ECO:0000313" key="3">
    <source>
        <dbReference type="EMBL" id="RAK96758.1"/>
    </source>
</evidence>
<dbReference type="RefSeq" id="XP_025571086.1">
    <property type="nucleotide sequence ID" value="XM_025714346.1"/>
</dbReference>
<dbReference type="InterPro" id="IPR004827">
    <property type="entry name" value="bZIP"/>
</dbReference>
<proteinExistence type="predicted"/>
<accession>A0A395GP75</accession>
<organism evidence="3 4">
    <name type="scientific">Aspergillus ibericus CBS 121593</name>
    <dbReference type="NCBI Taxonomy" id="1448316"/>
    <lineage>
        <taxon>Eukaryota</taxon>
        <taxon>Fungi</taxon>
        <taxon>Dikarya</taxon>
        <taxon>Ascomycota</taxon>
        <taxon>Pezizomycotina</taxon>
        <taxon>Eurotiomycetes</taxon>
        <taxon>Eurotiomycetidae</taxon>
        <taxon>Eurotiales</taxon>
        <taxon>Aspergillaceae</taxon>
        <taxon>Aspergillus</taxon>
        <taxon>Aspergillus subgen. Circumdati</taxon>
    </lineage>
</organism>
<dbReference type="PROSITE" id="PS00036">
    <property type="entry name" value="BZIP_BASIC"/>
    <property type="match status" value="1"/>
</dbReference>
<dbReference type="GeneID" id="37219211"/>
<keyword evidence="4" id="KW-1185">Reference proteome</keyword>
<protein>
    <recommendedName>
        <fullName evidence="2">BZIP domain-containing protein</fullName>
    </recommendedName>
</protein>
<gene>
    <name evidence="3" type="ORF">BO80DRAFT_215723</name>
</gene>
<reference evidence="3 4" key="1">
    <citation type="submission" date="2018-02" db="EMBL/GenBank/DDBJ databases">
        <title>The genomes of Aspergillus section Nigri reveals drivers in fungal speciation.</title>
        <authorList>
            <consortium name="DOE Joint Genome Institute"/>
            <person name="Vesth T.C."/>
            <person name="Nybo J."/>
            <person name="Theobald S."/>
            <person name="Brandl J."/>
            <person name="Frisvad J.C."/>
            <person name="Nielsen K.F."/>
            <person name="Lyhne E.K."/>
            <person name="Kogle M.E."/>
            <person name="Kuo A."/>
            <person name="Riley R."/>
            <person name="Clum A."/>
            <person name="Nolan M."/>
            <person name="Lipzen A."/>
            <person name="Salamov A."/>
            <person name="Henrissat B."/>
            <person name="Wiebenga A."/>
            <person name="De vries R.P."/>
            <person name="Grigoriev I.V."/>
            <person name="Mortensen U.H."/>
            <person name="Andersen M.R."/>
            <person name="Baker S.E."/>
        </authorList>
    </citation>
    <scope>NUCLEOTIDE SEQUENCE [LARGE SCALE GENOMIC DNA]</scope>
    <source>
        <strain evidence="3 4">CBS 121593</strain>
    </source>
</reference>
<feature type="compositionally biased region" description="Basic and acidic residues" evidence="1">
    <location>
        <begin position="55"/>
        <end position="68"/>
    </location>
</feature>
<sequence length="152" mass="17039">MSTPISAEQILAKRRLQNRLAQRKRRQRLQANGRQGSRSSHGSAEFVNAIQADHQLPEGHVENTDWDRNQSVLETQANHPEHPDSSPRGATHNNPTEPMTESWEALLSNLERSESSTLLVDTNQEGNKSTERPLGESPVSILTFIPSKICLR</sequence>
<feature type="domain" description="BZIP" evidence="2">
    <location>
        <begin position="13"/>
        <end position="28"/>
    </location>
</feature>
<feature type="compositionally biased region" description="Polar residues" evidence="1">
    <location>
        <begin position="33"/>
        <end position="42"/>
    </location>
</feature>
<evidence type="ECO:0000313" key="4">
    <source>
        <dbReference type="Proteomes" id="UP000249402"/>
    </source>
</evidence>
<feature type="compositionally biased region" description="Polar residues" evidence="1">
    <location>
        <begin position="69"/>
        <end position="78"/>
    </location>
</feature>